<dbReference type="OrthoDB" id="9814695at2"/>
<accession>A0A4S4C611</accession>
<evidence type="ECO:0000313" key="7">
    <source>
        <dbReference type="Proteomes" id="UP000310636"/>
    </source>
</evidence>
<dbReference type="PANTHER" id="PTHR42847">
    <property type="entry name" value="ALKANESULFONATE MONOOXYGENASE"/>
    <property type="match status" value="1"/>
</dbReference>
<keyword evidence="1" id="KW-0285">Flavoprotein</keyword>
<dbReference type="Gene3D" id="3.20.20.30">
    <property type="entry name" value="Luciferase-like domain"/>
    <property type="match status" value="1"/>
</dbReference>
<comment type="caution">
    <text evidence="6">The sequence shown here is derived from an EMBL/GenBank/DDBJ whole genome shotgun (WGS) entry which is preliminary data.</text>
</comment>
<evidence type="ECO:0000256" key="1">
    <source>
        <dbReference type="ARBA" id="ARBA00022630"/>
    </source>
</evidence>
<dbReference type="Pfam" id="PF00296">
    <property type="entry name" value="Bac_luciferase"/>
    <property type="match status" value="1"/>
</dbReference>
<organism evidence="6 7">
    <name type="scientific">Cohnella fermenti</name>
    <dbReference type="NCBI Taxonomy" id="2565925"/>
    <lineage>
        <taxon>Bacteria</taxon>
        <taxon>Bacillati</taxon>
        <taxon>Bacillota</taxon>
        <taxon>Bacilli</taxon>
        <taxon>Bacillales</taxon>
        <taxon>Paenibacillaceae</taxon>
        <taxon>Cohnella</taxon>
    </lineage>
</organism>
<keyword evidence="7" id="KW-1185">Reference proteome</keyword>
<dbReference type="CDD" id="cd01094">
    <property type="entry name" value="Alkanesulfonate_monoxygenase"/>
    <property type="match status" value="1"/>
</dbReference>
<evidence type="ECO:0000256" key="4">
    <source>
        <dbReference type="ARBA" id="ARBA00023033"/>
    </source>
</evidence>
<dbReference type="PANTHER" id="PTHR42847:SF4">
    <property type="entry name" value="ALKANESULFONATE MONOOXYGENASE-RELATED"/>
    <property type="match status" value="1"/>
</dbReference>
<sequence>MVASRAEDIEFGWYMPTRGDGPYIGVQSERVVDTAYQIRVAQAVENAGYTFGLIPTGGTCADAWIMGATLAAHTRIFRPLVAMRPGLIAPALAARMGATLDEVTGGRALINIVTGSSPDDMRAMGDPYADDKEARYERTLEYIRIVRELWVRSQEAEGRQFLAGGNLAAGGGDKPAPALDYKGKYFSLEGGKSYPPPVQRPHPPFYFGGSSAEAHRTAAAIADVYLMWAEPLDWIASQIAEVEQHREELKRSTGEDRRIRYGLRAQLVIRDTEEEAWEAARRIISRASPDTLETSERQFASSLSTGQQRQNQVRALAAANDYVIGPNFWAGLSAIRGGGAMAFVGTPDQVAERLLEYADIGVTSFILSGYPNLEEASLSGPVIPAFWRKYEERSRSRQPEPAQRQQI</sequence>
<dbReference type="InterPro" id="IPR050172">
    <property type="entry name" value="SsuD_RutA_monooxygenase"/>
</dbReference>
<evidence type="ECO:0000256" key="2">
    <source>
        <dbReference type="ARBA" id="ARBA00022643"/>
    </source>
</evidence>
<evidence type="ECO:0000259" key="5">
    <source>
        <dbReference type="Pfam" id="PF00296"/>
    </source>
</evidence>
<gene>
    <name evidence="6" type="ORF">E6C55_05480</name>
</gene>
<keyword evidence="4" id="KW-0503">Monooxygenase</keyword>
<evidence type="ECO:0000313" key="6">
    <source>
        <dbReference type="EMBL" id="THF83303.1"/>
    </source>
</evidence>
<dbReference type="InterPro" id="IPR036661">
    <property type="entry name" value="Luciferase-like_sf"/>
</dbReference>
<evidence type="ECO:0000256" key="3">
    <source>
        <dbReference type="ARBA" id="ARBA00023002"/>
    </source>
</evidence>
<dbReference type="AlphaFoldDB" id="A0A4S4C611"/>
<proteinExistence type="predicted"/>
<keyword evidence="2" id="KW-0288">FMN</keyword>
<name>A0A4S4C611_9BACL</name>
<dbReference type="GO" id="GO:0046306">
    <property type="term" value="P:alkanesulfonate catabolic process"/>
    <property type="evidence" value="ECO:0007669"/>
    <property type="project" value="TreeGrafter"/>
</dbReference>
<reference evidence="6 7" key="1">
    <citation type="submission" date="2019-04" db="EMBL/GenBank/DDBJ databases">
        <title>Cohnella sp. nov. isolated from preserved vegetables.</title>
        <authorList>
            <person name="Lin S.-Y."/>
            <person name="Hung M.-H."/>
            <person name="Young C.-C."/>
        </authorList>
    </citation>
    <scope>NUCLEOTIDE SEQUENCE [LARGE SCALE GENOMIC DNA]</scope>
    <source>
        <strain evidence="6 7">CC-MHH1044</strain>
    </source>
</reference>
<dbReference type="RefSeq" id="WP_136368783.1">
    <property type="nucleotide sequence ID" value="NZ_SSOB01000005.1"/>
</dbReference>
<dbReference type="Proteomes" id="UP000310636">
    <property type="component" value="Unassembled WGS sequence"/>
</dbReference>
<dbReference type="EMBL" id="SSOB01000005">
    <property type="protein sequence ID" value="THF83303.1"/>
    <property type="molecule type" value="Genomic_DNA"/>
</dbReference>
<dbReference type="SUPFAM" id="SSF51679">
    <property type="entry name" value="Bacterial luciferase-like"/>
    <property type="match status" value="1"/>
</dbReference>
<keyword evidence="3" id="KW-0560">Oxidoreductase</keyword>
<feature type="domain" description="Luciferase-like" evidence="5">
    <location>
        <begin position="10"/>
        <end position="363"/>
    </location>
</feature>
<dbReference type="GO" id="GO:0008726">
    <property type="term" value="F:alkanesulfonate monooxygenase activity"/>
    <property type="evidence" value="ECO:0007669"/>
    <property type="project" value="TreeGrafter"/>
</dbReference>
<protein>
    <submittedName>
        <fullName evidence="6">LLM class flavin-dependent oxidoreductase</fullName>
    </submittedName>
</protein>
<dbReference type="InterPro" id="IPR011251">
    <property type="entry name" value="Luciferase-like_dom"/>
</dbReference>